<dbReference type="Gene3D" id="1.20.1640.10">
    <property type="entry name" value="Multidrug efflux transporter AcrB transmembrane domain"/>
    <property type="match status" value="1"/>
</dbReference>
<keyword evidence="1" id="KW-0472">Membrane</keyword>
<dbReference type="GO" id="GO:0018996">
    <property type="term" value="P:molting cycle, collagen and cuticulin-based cuticle"/>
    <property type="evidence" value="ECO:0007669"/>
    <property type="project" value="TreeGrafter"/>
</dbReference>
<dbReference type="GO" id="GO:0006897">
    <property type="term" value="P:endocytosis"/>
    <property type="evidence" value="ECO:0007669"/>
    <property type="project" value="TreeGrafter"/>
</dbReference>
<dbReference type="Proteomes" id="UP000270094">
    <property type="component" value="Unassembled WGS sequence"/>
</dbReference>
<sequence>MSKLKFELDPIVMASLLMTIGMSVDYVAHVAYHYQLRYYTKRLEGNSVRVEFADAEEKLEYTMNTVAWPMIQAGLSTVSCVLPLLFIAVSIALYMLQIREK</sequence>
<reference evidence="2 3" key="1">
    <citation type="submission" date="2018-11" db="EMBL/GenBank/DDBJ databases">
        <authorList>
            <consortium name="Pathogen Informatics"/>
        </authorList>
    </citation>
    <scope>NUCLEOTIDE SEQUENCE [LARGE SCALE GENOMIC DNA]</scope>
</reference>
<dbReference type="EMBL" id="UYYB01116951">
    <property type="protein sequence ID" value="VDM82298.1"/>
    <property type="molecule type" value="Genomic_DNA"/>
</dbReference>
<feature type="transmembrane region" description="Helical" evidence="1">
    <location>
        <begin position="73"/>
        <end position="96"/>
    </location>
</feature>
<keyword evidence="1" id="KW-1133">Transmembrane helix</keyword>
<proteinExistence type="predicted"/>
<keyword evidence="1" id="KW-0812">Transmembrane</keyword>
<gene>
    <name evidence="2" type="ORF">SVUK_LOCUS17296</name>
</gene>
<accession>A0A3P7LT68</accession>
<keyword evidence="3" id="KW-1185">Reference proteome</keyword>
<dbReference type="GO" id="GO:0030659">
    <property type="term" value="C:cytoplasmic vesicle membrane"/>
    <property type="evidence" value="ECO:0007669"/>
    <property type="project" value="TreeGrafter"/>
</dbReference>
<dbReference type="AlphaFoldDB" id="A0A3P7LT68"/>
<dbReference type="OrthoDB" id="6510177at2759"/>
<dbReference type="PANTHER" id="PTHR10796">
    <property type="entry name" value="PATCHED-RELATED"/>
    <property type="match status" value="1"/>
</dbReference>
<dbReference type="SUPFAM" id="SSF82866">
    <property type="entry name" value="Multidrug efflux transporter AcrB transmembrane domain"/>
    <property type="match status" value="1"/>
</dbReference>
<dbReference type="GO" id="GO:0005886">
    <property type="term" value="C:plasma membrane"/>
    <property type="evidence" value="ECO:0007669"/>
    <property type="project" value="TreeGrafter"/>
</dbReference>
<evidence type="ECO:0000313" key="2">
    <source>
        <dbReference type="EMBL" id="VDM82298.1"/>
    </source>
</evidence>
<protein>
    <recommendedName>
        <fullName evidence="4">SSD domain-containing protein</fullName>
    </recommendedName>
</protein>
<organism evidence="2 3">
    <name type="scientific">Strongylus vulgaris</name>
    <name type="common">Blood worm</name>
    <dbReference type="NCBI Taxonomy" id="40348"/>
    <lineage>
        <taxon>Eukaryota</taxon>
        <taxon>Metazoa</taxon>
        <taxon>Ecdysozoa</taxon>
        <taxon>Nematoda</taxon>
        <taxon>Chromadorea</taxon>
        <taxon>Rhabditida</taxon>
        <taxon>Rhabditina</taxon>
        <taxon>Rhabditomorpha</taxon>
        <taxon>Strongyloidea</taxon>
        <taxon>Strongylidae</taxon>
        <taxon>Strongylus</taxon>
    </lineage>
</organism>
<evidence type="ECO:0000313" key="3">
    <source>
        <dbReference type="Proteomes" id="UP000270094"/>
    </source>
</evidence>
<feature type="transmembrane region" description="Helical" evidence="1">
    <location>
        <begin position="12"/>
        <end position="32"/>
    </location>
</feature>
<dbReference type="InterPro" id="IPR051697">
    <property type="entry name" value="Patched_domain-protein"/>
</dbReference>
<dbReference type="PANTHER" id="PTHR10796:SF90">
    <property type="entry name" value="SSD DOMAIN-CONTAINING PROTEIN"/>
    <property type="match status" value="1"/>
</dbReference>
<evidence type="ECO:0000256" key="1">
    <source>
        <dbReference type="SAM" id="Phobius"/>
    </source>
</evidence>
<evidence type="ECO:0008006" key="4">
    <source>
        <dbReference type="Google" id="ProtNLM"/>
    </source>
</evidence>
<name>A0A3P7LT68_STRVU</name>